<dbReference type="Pfam" id="PF08378">
    <property type="entry name" value="NERD"/>
    <property type="match status" value="1"/>
</dbReference>
<evidence type="ECO:0000259" key="1">
    <source>
        <dbReference type="PROSITE" id="PS50965"/>
    </source>
</evidence>
<dbReference type="InterPro" id="IPR011528">
    <property type="entry name" value="NERD"/>
</dbReference>
<dbReference type="PROSITE" id="PS50965">
    <property type="entry name" value="NERD"/>
    <property type="match status" value="1"/>
</dbReference>
<reference evidence="2" key="1">
    <citation type="submission" date="2022-04" db="EMBL/GenBank/DDBJ databases">
        <authorList>
            <person name="Criscuolo A."/>
        </authorList>
    </citation>
    <scope>NUCLEOTIDE SEQUENCE</scope>
    <source>
        <strain evidence="2">CIP111895</strain>
    </source>
</reference>
<protein>
    <recommendedName>
        <fullName evidence="1">NERD domain-containing protein</fullName>
    </recommendedName>
</protein>
<comment type="caution">
    <text evidence="2">The sequence shown here is derived from an EMBL/GenBank/DDBJ whole genome shotgun (WGS) entry which is preliminary data.</text>
</comment>
<dbReference type="EMBL" id="CALBWS010000034">
    <property type="protein sequence ID" value="CAH2716895.1"/>
    <property type="molecule type" value="Genomic_DNA"/>
</dbReference>
<accession>A0ABN8KWR9</accession>
<dbReference type="Proteomes" id="UP000838308">
    <property type="component" value="Unassembled WGS sequence"/>
</dbReference>
<proteinExistence type="predicted"/>
<gene>
    <name evidence="2" type="ORF">BACCIP111895_04083</name>
</gene>
<evidence type="ECO:0000313" key="2">
    <source>
        <dbReference type="EMBL" id="CAH2716895.1"/>
    </source>
</evidence>
<dbReference type="RefSeq" id="WP_248737129.1">
    <property type="nucleotide sequence ID" value="NZ_CALBWS010000034.1"/>
</dbReference>
<sequence>MFKKPRTESLKLKLFRFLNTRMELSSKDKQYYLNLEKGFEGEVMFDLLTKKLQTDCLILNDLLLEVNNSKFQIDTLIISQETISLFDVKNYEGDFYYESGNFYSKSKSEIKNPLDQLKRCESLLRQMLQYHDFKLPIEPWVVFINPEFTLYQTPQNMPIIFPTQINRFLKKLDSMPSTLTGRHIKLADKLVAMHQIESPYPQLPPYAYDQLQKGITCSMCHSFSISVGEKNIVCDECGCEEKVESAVLRSVEELKLLFPDWKITTNLVQEWCRVIESKKTIRKILKRNFRAMGYGQWSCYE</sequence>
<organism evidence="2 3">
    <name type="scientific">Neobacillus rhizosphaerae</name>
    <dbReference type="NCBI Taxonomy" id="2880965"/>
    <lineage>
        <taxon>Bacteria</taxon>
        <taxon>Bacillati</taxon>
        <taxon>Bacillota</taxon>
        <taxon>Bacilli</taxon>
        <taxon>Bacillales</taxon>
        <taxon>Bacillaceae</taxon>
        <taxon>Neobacillus</taxon>
    </lineage>
</organism>
<feature type="domain" description="NERD" evidence="1">
    <location>
        <begin position="37"/>
        <end position="147"/>
    </location>
</feature>
<evidence type="ECO:0000313" key="3">
    <source>
        <dbReference type="Proteomes" id="UP000838308"/>
    </source>
</evidence>
<name>A0ABN8KWR9_9BACI</name>
<keyword evidence="3" id="KW-1185">Reference proteome</keyword>